<dbReference type="InterPro" id="IPR000504">
    <property type="entry name" value="RRM_dom"/>
</dbReference>
<dbReference type="KEGG" id="hmg:100212177"/>
<sequence length="351" mass="41836">MTQFLPANLLALFSARPPIPFKPPVEGLKKRKNSHCYVGLGDFVSNFEVKPPPPATRGETREEKEERKKYEKETATAKELERKLASWDPHTDPNASGDPFKTLFVARINYDTTESKLRRELETHGPIRKIHMVYNFVKRKPRGYAFVEFEHERDMQAAFKHSDGKKIDGRRIVVDVERGRTVKSWRPRRLGGGLGGTRRGGPDDNIRHSGRVDQWESRGGDRGDRDKDRDRERDERRERKRSRSPREKERKERDRSERDRSERSERSERRRDKDRDRGDDREDRSERRRDRDRDRRDRDRDRRGDRENVRPDDDVKKEPEEDVYEDTRNSDRNYDYGRYDSEENGIAQEEA</sequence>
<dbReference type="Pfam" id="PF00076">
    <property type="entry name" value="RRM_1"/>
    <property type="match status" value="1"/>
</dbReference>
<reference evidence="11" key="1">
    <citation type="journal article" date="2013" name="Genome Biol. Evol.">
        <title>Punctuated emergences of genetic and phenotypic innovations in eumetazoan, bilaterian, euteleostome, and hominidae ancestors.</title>
        <authorList>
            <person name="Wenger Y."/>
            <person name="Galliot B."/>
        </authorList>
    </citation>
    <scope>NUCLEOTIDE SEQUENCE</scope>
    <source>
        <tissue evidence="11">Whole animals</tissue>
    </source>
</reference>
<feature type="region of interest" description="Disordered" evidence="9">
    <location>
        <begin position="48"/>
        <end position="77"/>
    </location>
</feature>
<dbReference type="GO" id="GO:0071004">
    <property type="term" value="C:U2-type prespliceosome"/>
    <property type="evidence" value="ECO:0007669"/>
    <property type="project" value="TreeGrafter"/>
</dbReference>
<dbReference type="PROSITE" id="PS50102">
    <property type="entry name" value="RRM"/>
    <property type="match status" value="1"/>
</dbReference>
<dbReference type="GO" id="GO:0003729">
    <property type="term" value="F:mRNA binding"/>
    <property type="evidence" value="ECO:0007669"/>
    <property type="project" value="TreeGrafter"/>
</dbReference>
<dbReference type="InterPro" id="IPR022023">
    <property type="entry name" value="U1snRNP70_N"/>
</dbReference>
<keyword evidence="7 11" id="KW-0687">Ribonucleoprotein</keyword>
<dbReference type="AlphaFoldDB" id="T2MHN6"/>
<accession>T2MHN6</accession>
<dbReference type="Gene3D" id="3.30.70.330">
    <property type="match status" value="1"/>
</dbReference>
<keyword evidence="4" id="KW-0507">mRNA processing</keyword>
<evidence type="ECO:0000256" key="9">
    <source>
        <dbReference type="SAM" id="MobiDB-lite"/>
    </source>
</evidence>
<dbReference type="Pfam" id="PF12220">
    <property type="entry name" value="U1snRNP70_N"/>
    <property type="match status" value="1"/>
</dbReference>
<dbReference type="PANTHER" id="PTHR13952">
    <property type="entry name" value="U1 SMALL NUCLEAR RIBONUCLEOPROTEIN 70 KD"/>
    <property type="match status" value="1"/>
</dbReference>
<protein>
    <recommendedName>
        <fullName evidence="3">U1 small nuclear ribonucleoprotein 70 kDa</fullName>
    </recommendedName>
</protein>
<evidence type="ECO:0000256" key="3">
    <source>
        <dbReference type="ARBA" id="ARBA00016996"/>
    </source>
</evidence>
<dbReference type="GO" id="GO:0000398">
    <property type="term" value="P:mRNA splicing, via spliceosome"/>
    <property type="evidence" value="ECO:0007669"/>
    <property type="project" value="TreeGrafter"/>
</dbReference>
<evidence type="ECO:0000256" key="4">
    <source>
        <dbReference type="ARBA" id="ARBA00022664"/>
    </source>
</evidence>
<evidence type="ECO:0000256" key="8">
    <source>
        <dbReference type="PROSITE-ProRule" id="PRU00176"/>
    </source>
</evidence>
<gene>
    <name evidence="11" type="primary">SNRNP70</name>
</gene>
<proteinExistence type="evidence at transcript level"/>
<feature type="domain" description="RRM" evidence="10">
    <location>
        <begin position="101"/>
        <end position="179"/>
    </location>
</feature>
<dbReference type="OrthoDB" id="4207594at2759"/>
<dbReference type="FunFam" id="3.30.70.330:FF:000153">
    <property type="entry name" value="U1 small nuclear ribonucleoprotein 70 kDa"/>
    <property type="match status" value="1"/>
</dbReference>
<dbReference type="EMBL" id="HAAD01005228">
    <property type="protein sequence ID" value="CDG71460.1"/>
    <property type="molecule type" value="mRNA"/>
</dbReference>
<evidence type="ECO:0000256" key="6">
    <source>
        <dbReference type="ARBA" id="ARBA00023242"/>
    </source>
</evidence>
<evidence type="ECO:0000256" key="1">
    <source>
        <dbReference type="ARBA" id="ARBA00004324"/>
    </source>
</evidence>
<evidence type="ECO:0000259" key="10">
    <source>
        <dbReference type="PROSITE" id="PS50102"/>
    </source>
</evidence>
<feature type="compositionally biased region" description="Basic and acidic residues" evidence="9">
    <location>
        <begin position="200"/>
        <end position="237"/>
    </location>
</feature>
<dbReference type="OMA" id="FIEYQHK"/>
<dbReference type="GO" id="GO:0016607">
    <property type="term" value="C:nuclear speck"/>
    <property type="evidence" value="ECO:0007669"/>
    <property type="project" value="UniProtKB-SubCell"/>
</dbReference>
<organism evidence="11">
    <name type="scientific">Hydra vulgaris</name>
    <name type="common">Hydra</name>
    <name type="synonym">Hydra attenuata</name>
    <dbReference type="NCBI Taxonomy" id="6087"/>
    <lineage>
        <taxon>Eukaryota</taxon>
        <taxon>Metazoa</taxon>
        <taxon>Cnidaria</taxon>
        <taxon>Hydrozoa</taxon>
        <taxon>Hydroidolina</taxon>
        <taxon>Anthoathecata</taxon>
        <taxon>Aplanulata</taxon>
        <taxon>Hydridae</taxon>
        <taxon>Hydra</taxon>
    </lineage>
</organism>
<feature type="compositionally biased region" description="Basic and acidic residues" evidence="9">
    <location>
        <begin position="58"/>
        <end position="77"/>
    </location>
</feature>
<dbReference type="InterPro" id="IPR012677">
    <property type="entry name" value="Nucleotide-bd_a/b_plait_sf"/>
</dbReference>
<evidence type="ECO:0000256" key="2">
    <source>
        <dbReference type="ARBA" id="ARBA00004642"/>
    </source>
</evidence>
<dbReference type="SMART" id="SM00360">
    <property type="entry name" value="RRM"/>
    <property type="match status" value="1"/>
</dbReference>
<feature type="compositionally biased region" description="Gly residues" evidence="9">
    <location>
        <begin position="190"/>
        <end position="199"/>
    </location>
</feature>
<feature type="compositionally biased region" description="Basic and acidic residues" evidence="9">
    <location>
        <begin position="244"/>
        <end position="341"/>
    </location>
</feature>
<evidence type="ECO:0000313" key="11">
    <source>
        <dbReference type="EMBL" id="CDG71460.1"/>
    </source>
</evidence>
<dbReference type="GO" id="GO:0071011">
    <property type="term" value="C:precatalytic spliceosome"/>
    <property type="evidence" value="ECO:0007669"/>
    <property type="project" value="TreeGrafter"/>
</dbReference>
<name>T2MHN6_HYDVU</name>
<dbReference type="PANTHER" id="PTHR13952:SF5">
    <property type="entry name" value="U1 SMALL NUCLEAR RIBONUCLEOPROTEIN 70 KDA"/>
    <property type="match status" value="1"/>
</dbReference>
<evidence type="ECO:0000256" key="5">
    <source>
        <dbReference type="ARBA" id="ARBA00022884"/>
    </source>
</evidence>
<dbReference type="InterPro" id="IPR034143">
    <property type="entry name" value="snRNP70_RRM"/>
</dbReference>
<dbReference type="GO" id="GO:0030619">
    <property type="term" value="F:U1 snRNA binding"/>
    <property type="evidence" value="ECO:0007669"/>
    <property type="project" value="InterPro"/>
</dbReference>
<dbReference type="SUPFAM" id="SSF54928">
    <property type="entry name" value="RNA-binding domain, RBD"/>
    <property type="match status" value="1"/>
</dbReference>
<keyword evidence="5 8" id="KW-0694">RNA-binding</keyword>
<dbReference type="InterPro" id="IPR051183">
    <property type="entry name" value="U1_U11-U12_snRNP_70-35kDa"/>
</dbReference>
<feature type="region of interest" description="Disordered" evidence="9">
    <location>
        <begin position="184"/>
        <end position="351"/>
    </location>
</feature>
<dbReference type="CDD" id="cd12236">
    <property type="entry name" value="RRM_snRNP70"/>
    <property type="match status" value="1"/>
</dbReference>
<keyword evidence="6" id="KW-0539">Nucleus</keyword>
<dbReference type="InterPro" id="IPR035979">
    <property type="entry name" value="RBD_domain_sf"/>
</dbReference>
<comment type="subcellular location">
    <subcellularLocation>
        <location evidence="1">Nucleus speckle</location>
    </subcellularLocation>
    <subcellularLocation>
        <location evidence="2">Nucleus</location>
        <location evidence="2">Nucleoplasm</location>
    </subcellularLocation>
</comment>
<dbReference type="GO" id="GO:0005685">
    <property type="term" value="C:U1 snRNP"/>
    <property type="evidence" value="ECO:0007669"/>
    <property type="project" value="TreeGrafter"/>
</dbReference>
<evidence type="ECO:0000256" key="7">
    <source>
        <dbReference type="ARBA" id="ARBA00023274"/>
    </source>
</evidence>